<organism evidence="2 3">
    <name type="scientific">Shouchella clausii</name>
    <name type="common">Alkalihalobacillus clausii</name>
    <dbReference type="NCBI Taxonomy" id="79880"/>
    <lineage>
        <taxon>Bacteria</taxon>
        <taxon>Bacillati</taxon>
        <taxon>Bacillota</taxon>
        <taxon>Bacilli</taxon>
        <taxon>Bacillales</taxon>
        <taxon>Bacillaceae</taxon>
        <taxon>Shouchella</taxon>
    </lineage>
</organism>
<feature type="coiled-coil region" evidence="1">
    <location>
        <begin position="75"/>
        <end position="105"/>
    </location>
</feature>
<reference evidence="2 3" key="1">
    <citation type="submission" date="2017-07" db="EMBL/GenBank/DDBJ databases">
        <title>Isolation and whole genome analysis of endospore-forming bacteria from heroin.</title>
        <authorList>
            <person name="Kalinowski J."/>
            <person name="Ahrens B."/>
            <person name="Al-Dilaimi A."/>
            <person name="Winkler A."/>
            <person name="Wibberg D."/>
            <person name="Schleenbecker U."/>
            <person name="Ruckert C."/>
            <person name="Wolfel R."/>
            <person name="Grass G."/>
        </authorList>
    </citation>
    <scope>NUCLEOTIDE SEQUENCE [LARGE SCALE GENOMIC DNA]</scope>
    <source>
        <strain evidence="2 3">7539</strain>
    </source>
</reference>
<proteinExistence type="predicted"/>
<dbReference type="Gene3D" id="2.60.40.740">
    <property type="match status" value="1"/>
</dbReference>
<dbReference type="EMBL" id="NPCC01000052">
    <property type="protein sequence ID" value="PAE86753.1"/>
    <property type="molecule type" value="Genomic_DNA"/>
</dbReference>
<protein>
    <submittedName>
        <fullName evidence="2">Uncharacterized protein</fullName>
    </submittedName>
</protein>
<dbReference type="AlphaFoldDB" id="A0A268NTB1"/>
<sequence>MVFLLSLSNFLPYSAQYAQANETPSLSDLELTQDVDGEEHKEVEKGTTFTFNVDALIPEDGSNEGTLTILNQVDKQLAIENVEVVVKEEEEAEEEESDLEAVVEGQDVSLELTPGHSRWPTCHHEDYRCFSR</sequence>
<keyword evidence="1" id="KW-0175">Coiled coil</keyword>
<evidence type="ECO:0000313" key="3">
    <source>
        <dbReference type="Proteomes" id="UP000216207"/>
    </source>
</evidence>
<dbReference type="InterPro" id="IPR026466">
    <property type="entry name" value="Fim_isopep_form_D2_dom"/>
</dbReference>
<evidence type="ECO:0000313" key="2">
    <source>
        <dbReference type="EMBL" id="PAE86753.1"/>
    </source>
</evidence>
<dbReference type="NCBIfam" id="TIGR04226">
    <property type="entry name" value="RrgB_K2N_iso_D2"/>
    <property type="match status" value="1"/>
</dbReference>
<gene>
    <name evidence="2" type="ORF">CHH72_22015</name>
</gene>
<comment type="caution">
    <text evidence="2">The sequence shown here is derived from an EMBL/GenBank/DDBJ whole genome shotgun (WGS) entry which is preliminary data.</text>
</comment>
<evidence type="ECO:0000256" key="1">
    <source>
        <dbReference type="SAM" id="Coils"/>
    </source>
</evidence>
<dbReference type="Proteomes" id="UP000216207">
    <property type="component" value="Unassembled WGS sequence"/>
</dbReference>
<name>A0A268NTB1_SHOCL</name>
<accession>A0A268NTB1</accession>